<dbReference type="GeneID" id="90071998"/>
<dbReference type="AlphaFoldDB" id="A0AAV5QI08"/>
<keyword evidence="3" id="KW-1185">Reference proteome</keyword>
<dbReference type="Gene3D" id="3.30.710.10">
    <property type="entry name" value="Potassium Channel Kv1.1, Chain A"/>
    <property type="match status" value="2"/>
</dbReference>
<protein>
    <submittedName>
        <fullName evidence="2">Mrx16 protein</fullName>
    </submittedName>
</protein>
<reference evidence="2 3" key="1">
    <citation type="journal article" date="2023" name="Elife">
        <title>Identification of key yeast species and microbe-microbe interactions impacting larval growth of Drosophila in the wild.</title>
        <authorList>
            <person name="Mure A."/>
            <person name="Sugiura Y."/>
            <person name="Maeda R."/>
            <person name="Honda K."/>
            <person name="Sakurai N."/>
            <person name="Takahashi Y."/>
            <person name="Watada M."/>
            <person name="Katoh T."/>
            <person name="Gotoh A."/>
            <person name="Gotoh Y."/>
            <person name="Taniguchi I."/>
            <person name="Nakamura K."/>
            <person name="Hayashi T."/>
            <person name="Katayama T."/>
            <person name="Uemura T."/>
            <person name="Hattori Y."/>
        </authorList>
    </citation>
    <scope>NUCLEOTIDE SEQUENCE [LARGE SCALE GENOMIC DNA]</scope>
    <source>
        <strain evidence="2 3">SC-9</strain>
    </source>
</reference>
<dbReference type="Proteomes" id="UP001360560">
    <property type="component" value="Unassembled WGS sequence"/>
</dbReference>
<feature type="domain" description="BTB" evidence="1">
    <location>
        <begin position="124"/>
        <end position="238"/>
    </location>
</feature>
<accession>A0AAV5QI08</accession>
<dbReference type="EMBL" id="BTFZ01000002">
    <property type="protein sequence ID" value="GMM34019.1"/>
    <property type="molecule type" value="Genomic_DNA"/>
</dbReference>
<comment type="caution">
    <text evidence="2">The sequence shown here is derived from an EMBL/GenBank/DDBJ whole genome shotgun (WGS) entry which is preliminary data.</text>
</comment>
<dbReference type="PANTHER" id="PTHR31758:SF2">
    <property type="entry name" value="BTB_POZ DOMAIN-CONTAINING PROTEIN YLR108C"/>
    <property type="match status" value="1"/>
</dbReference>
<dbReference type="InterPro" id="IPR000210">
    <property type="entry name" value="BTB/POZ_dom"/>
</dbReference>
<proteinExistence type="predicted"/>
<dbReference type="InterPro" id="IPR003131">
    <property type="entry name" value="T1-type_BTB"/>
</dbReference>
<feature type="domain" description="BTB" evidence="1">
    <location>
        <begin position="33"/>
        <end position="123"/>
    </location>
</feature>
<evidence type="ECO:0000259" key="1">
    <source>
        <dbReference type="SMART" id="SM00225"/>
    </source>
</evidence>
<dbReference type="SUPFAM" id="SSF54695">
    <property type="entry name" value="POZ domain"/>
    <property type="match status" value="2"/>
</dbReference>
<dbReference type="SMART" id="SM00225">
    <property type="entry name" value="BTB"/>
    <property type="match status" value="2"/>
</dbReference>
<dbReference type="PANTHER" id="PTHR31758">
    <property type="entry name" value="BTB/POZ DOMAIN-CONTAINING PROTEIN YLR108C"/>
    <property type="match status" value="1"/>
</dbReference>
<dbReference type="InterPro" id="IPR011333">
    <property type="entry name" value="SKP1/BTB/POZ_sf"/>
</dbReference>
<evidence type="ECO:0000313" key="2">
    <source>
        <dbReference type="EMBL" id="GMM34019.1"/>
    </source>
</evidence>
<dbReference type="GO" id="GO:0051260">
    <property type="term" value="P:protein homooligomerization"/>
    <property type="evidence" value="ECO:0007669"/>
    <property type="project" value="InterPro"/>
</dbReference>
<name>A0AAV5QI08_9ASCO</name>
<gene>
    <name evidence="2" type="ORF">DASC09_013440</name>
</gene>
<dbReference type="Pfam" id="PF02214">
    <property type="entry name" value="BTB_2"/>
    <property type="match status" value="1"/>
</dbReference>
<sequence length="448" mass="51921">MNQNISEISAPDVDGEFRAEFIPKIPEILPMERMYSIQVGSKCYKISGASLSSDSPSYFTNYFSKPENADKTLFIDRSPVVFDRIILHLQGYFVEVKTPMDFVYLFSDAFYYDLPRLKEQLYRSDIFVNIGNKSFKISKKTMNSKGNFPNFFSIAYNTIFKDPTTLISNLDLLRPPPQAPIVLIDRCDKLFEIILNYLQGYEVPIQCDDMRNKLMRECRYYRFLELEQRLVKHSITLNPFTIQEEITINLKDVKRKGLSVNPTLTPGSNVQTPNSDQDITQDISFSKEYHFAKYSRPYVDTNIYRVLILQIISTETFMIIDRAANMVKVKFINNTAKQMQSLFSNFISNPFLSNCFMIFHNENPEITNSLTIQAVVENSCYLKLNDNAMKEGWLSSVVANSAHLDEIPLTIIKSKWKIQVKQDSFRLQAVKLEGLTSHFNWNKTNDFL</sequence>
<evidence type="ECO:0000313" key="3">
    <source>
        <dbReference type="Proteomes" id="UP001360560"/>
    </source>
</evidence>
<dbReference type="RefSeq" id="XP_064851019.1">
    <property type="nucleotide sequence ID" value="XM_064994947.1"/>
</dbReference>
<organism evidence="2 3">
    <name type="scientific">Saccharomycopsis crataegensis</name>
    <dbReference type="NCBI Taxonomy" id="43959"/>
    <lineage>
        <taxon>Eukaryota</taxon>
        <taxon>Fungi</taxon>
        <taxon>Dikarya</taxon>
        <taxon>Ascomycota</taxon>
        <taxon>Saccharomycotina</taxon>
        <taxon>Saccharomycetes</taxon>
        <taxon>Saccharomycopsidaceae</taxon>
        <taxon>Saccharomycopsis</taxon>
    </lineage>
</organism>